<dbReference type="AlphaFoldDB" id="A0A7S4QF20"/>
<feature type="region of interest" description="Disordered" evidence="1">
    <location>
        <begin position="26"/>
        <end position="55"/>
    </location>
</feature>
<accession>A0A7S4QF20</accession>
<protein>
    <submittedName>
        <fullName evidence="2">Uncharacterized protein</fullName>
    </submittedName>
</protein>
<dbReference type="EMBL" id="HBNS01002368">
    <property type="protein sequence ID" value="CAE4581741.1"/>
    <property type="molecule type" value="Transcribed_RNA"/>
</dbReference>
<organism evidence="2">
    <name type="scientific">Ditylum brightwellii</name>
    <dbReference type="NCBI Taxonomy" id="49249"/>
    <lineage>
        <taxon>Eukaryota</taxon>
        <taxon>Sar</taxon>
        <taxon>Stramenopiles</taxon>
        <taxon>Ochrophyta</taxon>
        <taxon>Bacillariophyta</taxon>
        <taxon>Mediophyceae</taxon>
        <taxon>Lithodesmiophycidae</taxon>
        <taxon>Lithodesmiales</taxon>
        <taxon>Lithodesmiaceae</taxon>
        <taxon>Ditylum</taxon>
    </lineage>
</organism>
<sequence>MSETQQVPKYSFYLNVVVIDTPAPALSLDSDATPVKKEPELIHDDDDDDNDDKEAEKKIKDSLAIMSPSLKLSGKAMWASLKQSSDSFGQKASAFNDNLSKKTQSFIASKTMMARASAAVKEIIPELLEDMNGIDIAITKRFQQANVFVLEVDMKGCCMIELIKKTRGEEVAHLYEQVKMGMELLGTEKAIKSFEHEFLPKARHGLMEKLSSLLLDKIKVRESDLAVECITLEDQEEARWLYTFLEFSQQMKNQKAI</sequence>
<gene>
    <name evidence="2" type="ORF">DBRI00130_LOCUS1902</name>
</gene>
<feature type="compositionally biased region" description="Acidic residues" evidence="1">
    <location>
        <begin position="43"/>
        <end position="53"/>
    </location>
</feature>
<reference evidence="2" key="1">
    <citation type="submission" date="2021-01" db="EMBL/GenBank/DDBJ databases">
        <authorList>
            <person name="Corre E."/>
            <person name="Pelletier E."/>
            <person name="Niang G."/>
            <person name="Scheremetjew M."/>
            <person name="Finn R."/>
            <person name="Kale V."/>
            <person name="Holt S."/>
            <person name="Cochrane G."/>
            <person name="Meng A."/>
            <person name="Brown T."/>
            <person name="Cohen L."/>
        </authorList>
    </citation>
    <scope>NUCLEOTIDE SEQUENCE</scope>
    <source>
        <strain evidence="2">GSO104</strain>
    </source>
</reference>
<evidence type="ECO:0000256" key="1">
    <source>
        <dbReference type="SAM" id="MobiDB-lite"/>
    </source>
</evidence>
<proteinExistence type="predicted"/>
<name>A0A7S4QF20_9STRA</name>
<evidence type="ECO:0000313" key="2">
    <source>
        <dbReference type="EMBL" id="CAE4581741.1"/>
    </source>
</evidence>